<keyword evidence="3" id="KW-0732">Signal</keyword>
<dbReference type="GO" id="GO:0097367">
    <property type="term" value="F:carbohydrate derivative binding"/>
    <property type="evidence" value="ECO:0007669"/>
    <property type="project" value="TreeGrafter"/>
</dbReference>
<dbReference type="NCBIfam" id="NF040941">
    <property type="entry name" value="GGGWT_bact"/>
    <property type="match status" value="2"/>
</dbReference>
<dbReference type="FunFam" id="3.90.215.10:FF:000001">
    <property type="entry name" value="Tenascin isoform 1"/>
    <property type="match status" value="1"/>
</dbReference>
<reference evidence="5" key="1">
    <citation type="submission" date="2022-03" db="EMBL/GenBank/DDBJ databases">
        <authorList>
            <person name="Alioto T."/>
            <person name="Alioto T."/>
            <person name="Gomez Garrido J."/>
        </authorList>
    </citation>
    <scope>NUCLEOTIDE SEQUENCE</scope>
</reference>
<dbReference type="PROSITE" id="PS00514">
    <property type="entry name" value="FIBRINOGEN_C_1"/>
    <property type="match status" value="1"/>
</dbReference>
<feature type="domain" description="Fibrinogen C-terminal" evidence="4">
    <location>
        <begin position="92"/>
        <end position="227"/>
    </location>
</feature>
<dbReference type="InterPro" id="IPR014716">
    <property type="entry name" value="Fibrinogen_a/b/g_C_1"/>
</dbReference>
<feature type="domain" description="Fibrinogen C-terminal" evidence="4">
    <location>
        <begin position="300"/>
        <end position="518"/>
    </location>
</feature>
<feature type="chain" id="PRO_5041933101" description="Fibrinogen C-terminal domain-containing protein" evidence="3">
    <location>
        <begin position="26"/>
        <end position="519"/>
    </location>
</feature>
<dbReference type="InterPro" id="IPR020837">
    <property type="entry name" value="Fibrinogen_CS"/>
</dbReference>
<dbReference type="Gene3D" id="3.90.215.10">
    <property type="entry name" value="Gamma Fibrinogen, chain A, domain 1"/>
    <property type="match status" value="2"/>
</dbReference>
<keyword evidence="1" id="KW-1015">Disulfide bond</keyword>
<feature type="compositionally biased region" description="Basic and acidic residues" evidence="2">
    <location>
        <begin position="288"/>
        <end position="297"/>
    </location>
</feature>
<dbReference type="SMART" id="SM00186">
    <property type="entry name" value="FBG"/>
    <property type="match status" value="2"/>
</dbReference>
<dbReference type="PANTHER" id="PTHR19143">
    <property type="entry name" value="FIBRINOGEN/TENASCIN/ANGIOPOEITIN"/>
    <property type="match status" value="1"/>
</dbReference>
<dbReference type="GO" id="GO:0003823">
    <property type="term" value="F:antigen binding"/>
    <property type="evidence" value="ECO:0007669"/>
    <property type="project" value="TreeGrafter"/>
</dbReference>
<feature type="signal peptide" evidence="3">
    <location>
        <begin position="1"/>
        <end position="25"/>
    </location>
</feature>
<evidence type="ECO:0000256" key="1">
    <source>
        <dbReference type="ARBA" id="ARBA00023157"/>
    </source>
</evidence>
<evidence type="ECO:0000259" key="4">
    <source>
        <dbReference type="PROSITE" id="PS51406"/>
    </source>
</evidence>
<dbReference type="PANTHER" id="PTHR19143:SF467">
    <property type="entry name" value="FICOLIN-2-LIKE"/>
    <property type="match status" value="1"/>
</dbReference>
<sequence>MWIQYISKWFPIPTAICLLTVLSHAEDVCPDVKIVGVGNSDKLTILRGCPGSPGSPGSKGDIGPLGEKGRDGIPGKTGSPGQKGEKGESVTLPSTYAARNCKELLDQGLVLSDWYTIYPDGETQLKVLCDMDTDGGGWIVFQRRWDGSVIFFRDWKTYKKGFGSRLNEFWLGNDNLHMLTSAGTWELRVDLQDFENTKHFAKYSSFQIQGESEKYKLLLGEFTHGNAEVKVIGVGDADKLTILRGCPGISGPPGMKGDAGPPGDKGREGLPGKAGPQGQKGEPGVKGIQREKGEKGAGTHDSIYAARNCKELLDQGLVLSDWYTIYPDGQNPMKVLCDMHTDGGGWIVFQRRWDGSVDFFLDWKSYKTGFGNRLNEFWLGNDNIHMITSSDVWELRVDLQDFENTKHFAKYASFNILGESEKYTLKLGAFTEGNAGDSLSYHNNMKFSTKDNDNDPIKSNCAQYQKGGWWYSNCHYANLNGQYFLGQYSASTTGIVWKTGKGYSYSYKYSEMKIRPVKK</sequence>
<dbReference type="GO" id="GO:0005102">
    <property type="term" value="F:signaling receptor binding"/>
    <property type="evidence" value="ECO:0007669"/>
    <property type="project" value="TreeGrafter"/>
</dbReference>
<accession>A0AAD1T5S9</accession>
<dbReference type="InterPro" id="IPR050373">
    <property type="entry name" value="Fibrinogen_C-term_domain"/>
</dbReference>
<evidence type="ECO:0000313" key="5">
    <source>
        <dbReference type="EMBL" id="CAH2316439.1"/>
    </source>
</evidence>
<feature type="region of interest" description="Disordered" evidence="2">
    <location>
        <begin position="250"/>
        <end position="297"/>
    </location>
</feature>
<dbReference type="SUPFAM" id="SSF56496">
    <property type="entry name" value="Fibrinogen C-terminal domain-like"/>
    <property type="match status" value="2"/>
</dbReference>
<protein>
    <recommendedName>
        <fullName evidence="4">Fibrinogen C-terminal domain-containing protein</fullName>
    </recommendedName>
</protein>
<keyword evidence="6" id="KW-1185">Reference proteome</keyword>
<organism evidence="5 6">
    <name type="scientific">Pelobates cultripes</name>
    <name type="common">Western spadefoot toad</name>
    <dbReference type="NCBI Taxonomy" id="61616"/>
    <lineage>
        <taxon>Eukaryota</taxon>
        <taxon>Metazoa</taxon>
        <taxon>Chordata</taxon>
        <taxon>Craniata</taxon>
        <taxon>Vertebrata</taxon>
        <taxon>Euteleostomi</taxon>
        <taxon>Amphibia</taxon>
        <taxon>Batrachia</taxon>
        <taxon>Anura</taxon>
        <taxon>Pelobatoidea</taxon>
        <taxon>Pelobatidae</taxon>
        <taxon>Pelobates</taxon>
    </lineage>
</organism>
<dbReference type="GO" id="GO:0001867">
    <property type="term" value="P:complement activation, lectin pathway"/>
    <property type="evidence" value="ECO:0007669"/>
    <property type="project" value="TreeGrafter"/>
</dbReference>
<dbReference type="CDD" id="cd00087">
    <property type="entry name" value="FReD"/>
    <property type="match status" value="1"/>
</dbReference>
<dbReference type="InterPro" id="IPR008160">
    <property type="entry name" value="Collagen"/>
</dbReference>
<dbReference type="Pfam" id="PF01391">
    <property type="entry name" value="Collagen"/>
    <property type="match status" value="2"/>
</dbReference>
<dbReference type="InterPro" id="IPR002181">
    <property type="entry name" value="Fibrinogen_a/b/g_C_dom"/>
</dbReference>
<dbReference type="EMBL" id="OW240920">
    <property type="protein sequence ID" value="CAH2316439.1"/>
    <property type="molecule type" value="Genomic_DNA"/>
</dbReference>
<evidence type="ECO:0000313" key="6">
    <source>
        <dbReference type="Proteomes" id="UP001295444"/>
    </source>
</evidence>
<evidence type="ECO:0000256" key="3">
    <source>
        <dbReference type="SAM" id="SignalP"/>
    </source>
</evidence>
<feature type="region of interest" description="Disordered" evidence="2">
    <location>
        <begin position="48"/>
        <end position="89"/>
    </location>
</feature>
<name>A0AAD1T5S9_PELCU</name>
<gene>
    <name evidence="5" type="ORF">PECUL_23A059482</name>
</gene>
<dbReference type="InterPro" id="IPR036056">
    <property type="entry name" value="Fibrinogen-like_C"/>
</dbReference>
<dbReference type="Pfam" id="PF00147">
    <property type="entry name" value="Fibrinogen_C"/>
    <property type="match status" value="2"/>
</dbReference>
<dbReference type="AlphaFoldDB" id="A0AAD1T5S9"/>
<evidence type="ECO:0000256" key="2">
    <source>
        <dbReference type="SAM" id="MobiDB-lite"/>
    </source>
</evidence>
<proteinExistence type="predicted"/>
<dbReference type="GO" id="GO:0005615">
    <property type="term" value="C:extracellular space"/>
    <property type="evidence" value="ECO:0007669"/>
    <property type="project" value="TreeGrafter"/>
</dbReference>
<dbReference type="Proteomes" id="UP001295444">
    <property type="component" value="Chromosome 09"/>
</dbReference>
<dbReference type="PROSITE" id="PS51406">
    <property type="entry name" value="FIBRINOGEN_C_2"/>
    <property type="match status" value="2"/>
</dbReference>